<evidence type="ECO:0000313" key="8">
    <source>
        <dbReference type="Proteomes" id="UP000095284"/>
    </source>
</evidence>
<keyword evidence="9" id="KW-1185">Reference proteome</keyword>
<dbReference type="WBParaSite" id="BXY_1386700.1">
    <property type="protein sequence ID" value="BXY_1386700.1"/>
    <property type="gene ID" value="BXY_1386700"/>
</dbReference>
<protein>
    <submittedName>
        <fullName evidence="6">(pine wood nematode) hypothetical protein</fullName>
    </submittedName>
</protein>
<dbReference type="Proteomes" id="UP000095284">
    <property type="component" value="Unplaced"/>
</dbReference>
<evidence type="ECO:0000313" key="9">
    <source>
        <dbReference type="Proteomes" id="UP000659654"/>
    </source>
</evidence>
<gene>
    <name evidence="6" type="ORF">BXYJ_LOCUS14090</name>
</gene>
<dbReference type="Proteomes" id="UP000659654">
    <property type="component" value="Unassembled WGS sequence"/>
</dbReference>
<dbReference type="Gene3D" id="1.20.1070.10">
    <property type="entry name" value="Rhodopsin 7-helix transmembrane proteins"/>
    <property type="match status" value="1"/>
</dbReference>
<evidence type="ECO:0000313" key="7">
    <source>
        <dbReference type="EMBL" id="CAG9129513.1"/>
    </source>
</evidence>
<evidence type="ECO:0000313" key="10">
    <source>
        <dbReference type="WBParaSite" id="BXY_1386700.1"/>
    </source>
</evidence>
<keyword evidence="2 5" id="KW-0812">Transmembrane</keyword>
<dbReference type="PANTHER" id="PTHR47521">
    <property type="entry name" value="SERPENTINE RECEPTOR, CLASS E (EPSILON)-RELATED"/>
    <property type="match status" value="1"/>
</dbReference>
<sequence length="352" mass="40403">MYLFEKATRASFTKCDNTGRPMDLIDGLWAFNVLIISAGTITTAYFVYTVRRCQSLHPNLRFYLIQIVIPLNFVGISRFFGFLNDHYKWFSHNSDYCILIGSLNVFSTGLGDCIMLAIVTERSIATCQRSHYEHRNAGMAKIYCFFMVAYGVVYVGICWYCAGKLEEVFPQRCMILDRHPILDALGFSMCGFFSFTCAPFMAYLYIYNQKLIANRQVMESLTSRFQVNENVIVLKCFLPVFVICFAVYGGLGLSSIAASGIMSKVMENPDLWLLDALAHVSHIFVDSVCLTFEIIFMVCHPTIQSRVAKDLANWFPQIYPEDFLLREKQRKCVKEGIGNSDDYFNQYETLWK</sequence>
<feature type="transmembrane region" description="Helical" evidence="5">
    <location>
        <begin position="140"/>
        <end position="162"/>
    </location>
</feature>
<dbReference type="Pfam" id="PF10292">
    <property type="entry name" value="7TM_GPCR_Srab"/>
    <property type="match status" value="1"/>
</dbReference>
<feature type="transmembrane region" description="Helical" evidence="5">
    <location>
        <begin position="232"/>
        <end position="256"/>
    </location>
</feature>
<evidence type="ECO:0000256" key="5">
    <source>
        <dbReference type="SAM" id="Phobius"/>
    </source>
</evidence>
<dbReference type="GO" id="GO:0016020">
    <property type="term" value="C:membrane"/>
    <property type="evidence" value="ECO:0007669"/>
    <property type="project" value="UniProtKB-SubCell"/>
</dbReference>
<evidence type="ECO:0000256" key="1">
    <source>
        <dbReference type="ARBA" id="ARBA00004141"/>
    </source>
</evidence>
<dbReference type="InterPro" id="IPR019408">
    <property type="entry name" value="7TM_GPCR_serpentine_rcpt_Srab"/>
</dbReference>
<dbReference type="Proteomes" id="UP000582659">
    <property type="component" value="Unassembled WGS sequence"/>
</dbReference>
<evidence type="ECO:0000256" key="2">
    <source>
        <dbReference type="ARBA" id="ARBA00022692"/>
    </source>
</evidence>
<proteinExistence type="predicted"/>
<dbReference type="PANTHER" id="PTHR47521:SF7">
    <property type="entry name" value="SERPENTINE RECEPTOR CLASS EPSILON-6"/>
    <property type="match status" value="1"/>
</dbReference>
<dbReference type="EMBL" id="CAJFDI010000006">
    <property type="protein sequence ID" value="CAD5233999.1"/>
    <property type="molecule type" value="Genomic_DNA"/>
</dbReference>
<evidence type="ECO:0000313" key="6">
    <source>
        <dbReference type="EMBL" id="CAD5233999.1"/>
    </source>
</evidence>
<name>A0A1I7SLD5_BURXY</name>
<accession>A0A1I7SLD5</accession>
<evidence type="ECO:0000256" key="3">
    <source>
        <dbReference type="ARBA" id="ARBA00022989"/>
    </source>
</evidence>
<feature type="transmembrane region" description="Helical" evidence="5">
    <location>
        <begin position="100"/>
        <end position="119"/>
    </location>
</feature>
<feature type="transmembrane region" description="Helical" evidence="5">
    <location>
        <begin position="28"/>
        <end position="48"/>
    </location>
</feature>
<keyword evidence="3 5" id="KW-1133">Transmembrane helix</keyword>
<feature type="transmembrane region" description="Helical" evidence="5">
    <location>
        <begin position="276"/>
        <end position="299"/>
    </location>
</feature>
<dbReference type="EMBL" id="CAJFCV020000006">
    <property type="protein sequence ID" value="CAG9129513.1"/>
    <property type="molecule type" value="Genomic_DNA"/>
</dbReference>
<reference evidence="10" key="1">
    <citation type="submission" date="2016-11" db="UniProtKB">
        <authorList>
            <consortium name="WormBaseParasite"/>
        </authorList>
    </citation>
    <scope>IDENTIFICATION</scope>
</reference>
<feature type="transmembrane region" description="Helical" evidence="5">
    <location>
        <begin position="184"/>
        <end position="206"/>
    </location>
</feature>
<comment type="subcellular location">
    <subcellularLocation>
        <location evidence="1">Membrane</location>
        <topology evidence="1">Multi-pass membrane protein</topology>
    </subcellularLocation>
</comment>
<dbReference type="AlphaFoldDB" id="A0A1I7SLD5"/>
<dbReference type="SUPFAM" id="SSF81321">
    <property type="entry name" value="Family A G protein-coupled receptor-like"/>
    <property type="match status" value="1"/>
</dbReference>
<feature type="transmembrane region" description="Helical" evidence="5">
    <location>
        <begin position="60"/>
        <end position="80"/>
    </location>
</feature>
<keyword evidence="4 5" id="KW-0472">Membrane</keyword>
<dbReference type="InterPro" id="IPR052860">
    <property type="entry name" value="NRL-GPCR1"/>
</dbReference>
<organism evidence="8 10">
    <name type="scientific">Bursaphelenchus xylophilus</name>
    <name type="common">Pinewood nematode worm</name>
    <name type="synonym">Aphelenchoides xylophilus</name>
    <dbReference type="NCBI Taxonomy" id="6326"/>
    <lineage>
        <taxon>Eukaryota</taxon>
        <taxon>Metazoa</taxon>
        <taxon>Ecdysozoa</taxon>
        <taxon>Nematoda</taxon>
        <taxon>Chromadorea</taxon>
        <taxon>Rhabditida</taxon>
        <taxon>Tylenchina</taxon>
        <taxon>Tylenchomorpha</taxon>
        <taxon>Aphelenchoidea</taxon>
        <taxon>Aphelenchoididae</taxon>
        <taxon>Bursaphelenchus</taxon>
    </lineage>
</organism>
<evidence type="ECO:0000256" key="4">
    <source>
        <dbReference type="ARBA" id="ARBA00023136"/>
    </source>
</evidence>
<reference evidence="7" key="2">
    <citation type="submission" date="2020-08" db="EMBL/GenBank/DDBJ databases">
        <authorList>
            <person name="Kikuchi T."/>
        </authorList>
    </citation>
    <scope>NUCLEOTIDE SEQUENCE</scope>
    <source>
        <strain evidence="6">Ka4C1</strain>
    </source>
</reference>